<comment type="caution">
    <text evidence="4">The sequence shown here is derived from an EMBL/GenBank/DDBJ whole genome shotgun (WGS) entry which is preliminary data.</text>
</comment>
<evidence type="ECO:0000313" key="5">
    <source>
        <dbReference type="Proteomes" id="UP000194873"/>
    </source>
</evidence>
<accession>A0A243WDQ7</accession>
<feature type="signal peptide" evidence="3">
    <location>
        <begin position="1"/>
        <end position="22"/>
    </location>
</feature>
<keyword evidence="3" id="KW-0732">Signal</keyword>
<dbReference type="AlphaFoldDB" id="A0A243WDQ7"/>
<dbReference type="Proteomes" id="UP000194873">
    <property type="component" value="Unassembled WGS sequence"/>
</dbReference>
<feature type="compositionally biased region" description="Low complexity" evidence="1">
    <location>
        <begin position="162"/>
        <end position="179"/>
    </location>
</feature>
<protein>
    <submittedName>
        <fullName evidence="4">Uncharacterized protein</fullName>
    </submittedName>
</protein>
<evidence type="ECO:0000256" key="1">
    <source>
        <dbReference type="SAM" id="MobiDB-lite"/>
    </source>
</evidence>
<proteinExistence type="predicted"/>
<evidence type="ECO:0000256" key="2">
    <source>
        <dbReference type="SAM" id="Phobius"/>
    </source>
</evidence>
<name>A0A243WDQ7_9BACT</name>
<sequence length="506" mass="53855">MTSLRRATSLFFGLLLTAAAHAQTPLGKPTLDEQKVQIWCATVKFVYNDNHRPNLKSKLNCGGTLKQFETSIKPDSQKVYSLLYQPLEGRGTMYKGLGTDQARSEKLVTEIINRLKASTARKASPARMQAVEALNTSLRGYVENGTPPGDIGANDVASAEFTDTTTSTDEATASASPDAGPATIGDAATTRSSGESFMSKFFSPLALILSLLSLVLYALLRGQIGKLVEKVDRYGRETKGVRGNTSDFAASSPASTNKLTPELQREVEKLVQQRVAEELRKQAAPASVAAPQPVTPAPVAATPGPKPIVPAPVAPAPIAAPPTSPAPAAPLVADPPVAPAPAPVTYEAPASMSETSPVPPVIPAGSPASAPTEEFDSLVPPVQFPVSENQVTEEAGDALATDYTRYVKVPVNGGFNIYDLSEEPQHDSIYEIILDTQFPEVGIFQVNPDPAVHAYAIQSAQYSLREACRYEQPTGPVSRIVTDEEGTLRKVGGVWQIESKALIHFE</sequence>
<feature type="chain" id="PRO_5012941637" evidence="3">
    <location>
        <begin position="23"/>
        <end position="506"/>
    </location>
</feature>
<reference evidence="4 5" key="1">
    <citation type="submission" date="2017-01" db="EMBL/GenBank/DDBJ databases">
        <title>A new Hymenobacter.</title>
        <authorList>
            <person name="Liang Y."/>
            <person name="Feng F."/>
        </authorList>
    </citation>
    <scope>NUCLEOTIDE SEQUENCE [LARGE SCALE GENOMIC DNA]</scope>
    <source>
        <strain evidence="4">MIMBbqt21</strain>
    </source>
</reference>
<gene>
    <name evidence="4" type="ORF">BXP70_12520</name>
</gene>
<feature type="transmembrane region" description="Helical" evidence="2">
    <location>
        <begin position="201"/>
        <end position="220"/>
    </location>
</feature>
<keyword evidence="5" id="KW-1185">Reference proteome</keyword>
<dbReference type="OrthoDB" id="881222at2"/>
<feature type="region of interest" description="Disordered" evidence="1">
    <location>
        <begin position="282"/>
        <end position="301"/>
    </location>
</feature>
<dbReference type="EMBL" id="MTSE01000005">
    <property type="protein sequence ID" value="OUJ73795.1"/>
    <property type="molecule type" value="Genomic_DNA"/>
</dbReference>
<organism evidence="4 5">
    <name type="scientific">Hymenobacter crusticola</name>
    <dbReference type="NCBI Taxonomy" id="1770526"/>
    <lineage>
        <taxon>Bacteria</taxon>
        <taxon>Pseudomonadati</taxon>
        <taxon>Bacteroidota</taxon>
        <taxon>Cytophagia</taxon>
        <taxon>Cytophagales</taxon>
        <taxon>Hymenobacteraceae</taxon>
        <taxon>Hymenobacter</taxon>
    </lineage>
</organism>
<feature type="region of interest" description="Disordered" evidence="1">
    <location>
        <begin position="162"/>
        <end position="189"/>
    </location>
</feature>
<dbReference type="RefSeq" id="WP_086594402.1">
    <property type="nucleotide sequence ID" value="NZ_MTSE01000005.1"/>
</dbReference>
<feature type="compositionally biased region" description="Polar residues" evidence="1">
    <location>
        <begin position="243"/>
        <end position="259"/>
    </location>
</feature>
<feature type="region of interest" description="Disordered" evidence="1">
    <location>
        <begin position="238"/>
        <end position="259"/>
    </location>
</feature>
<keyword evidence="2" id="KW-1133">Transmembrane helix</keyword>
<keyword evidence="2" id="KW-0812">Transmembrane</keyword>
<evidence type="ECO:0000256" key="3">
    <source>
        <dbReference type="SAM" id="SignalP"/>
    </source>
</evidence>
<keyword evidence="2" id="KW-0472">Membrane</keyword>
<evidence type="ECO:0000313" key="4">
    <source>
        <dbReference type="EMBL" id="OUJ73795.1"/>
    </source>
</evidence>